<sequence length="353" mass="37671">MFNFTLRLRSSFLGLLLAGFAALPCAAQNQVQARSYSDSPTFNTVNPDQAVDESLATAATLKPTLIGGAALRVTFPAAIQPGQQAMLYVKPASGVLDASVLGRMVIRTYTSKVPTQMQQEVSLTDNSVNVNLLPGNDASNKISFTATQPFDQLELRVGALLNVSSNVDVYAVYGTVSPLPVQLTTFQGQTTTTGVALKWETASEQNTDYFEVQRAESPSSNYSSLGQVKSAGTSTQARKYQFVDAHATGLHYYRLRQVDATGAETFSPVVTVDAGLVASLSAYPTLATSVVNVTGRAGTHLSVFDQQGQQVQVADISASQRQQLDVSNLPSGMYFLRDAATGQSARFIKSSGR</sequence>
<proteinExistence type="predicted"/>
<comment type="caution">
    <text evidence="3">The sequence shown here is derived from an EMBL/GenBank/DDBJ whole genome shotgun (WGS) entry which is preliminary data.</text>
</comment>
<keyword evidence="1" id="KW-0732">Signal</keyword>
<dbReference type="NCBIfam" id="TIGR04183">
    <property type="entry name" value="Por_Secre_tail"/>
    <property type="match status" value="1"/>
</dbReference>
<protein>
    <submittedName>
        <fullName evidence="3">T9SS type A sorting domain-containing protein</fullName>
    </submittedName>
</protein>
<name>A0A558C1M5_9BACT</name>
<evidence type="ECO:0000259" key="2">
    <source>
        <dbReference type="Pfam" id="PF18962"/>
    </source>
</evidence>
<dbReference type="AlphaFoldDB" id="A0A558C1M5"/>
<feature type="domain" description="Secretion system C-terminal sorting" evidence="2">
    <location>
        <begin position="283"/>
        <end position="341"/>
    </location>
</feature>
<keyword evidence="4" id="KW-1185">Reference proteome</keyword>
<feature type="signal peptide" evidence="1">
    <location>
        <begin position="1"/>
        <end position="27"/>
    </location>
</feature>
<reference evidence="3 4" key="1">
    <citation type="submission" date="2019-07" db="EMBL/GenBank/DDBJ databases">
        <title>Hymenobacter sp. straun FUR1 Genome sequencing and assembly.</title>
        <authorList>
            <person name="Chhetri G."/>
        </authorList>
    </citation>
    <scope>NUCLEOTIDE SEQUENCE [LARGE SCALE GENOMIC DNA]</scope>
    <source>
        <strain evidence="3 4">Fur1</strain>
    </source>
</reference>
<dbReference type="InterPro" id="IPR026444">
    <property type="entry name" value="Secre_tail"/>
</dbReference>
<dbReference type="Pfam" id="PF18962">
    <property type="entry name" value="Por_Secre_tail"/>
    <property type="match status" value="1"/>
</dbReference>
<dbReference type="Gene3D" id="2.60.40.10">
    <property type="entry name" value="Immunoglobulins"/>
    <property type="match status" value="1"/>
</dbReference>
<evidence type="ECO:0000256" key="1">
    <source>
        <dbReference type="SAM" id="SignalP"/>
    </source>
</evidence>
<evidence type="ECO:0000313" key="4">
    <source>
        <dbReference type="Proteomes" id="UP000317624"/>
    </source>
</evidence>
<accession>A0A558C1M5</accession>
<organism evidence="3 4">
    <name type="scientific">Hymenobacter setariae</name>
    <dbReference type="NCBI Taxonomy" id="2594794"/>
    <lineage>
        <taxon>Bacteria</taxon>
        <taxon>Pseudomonadati</taxon>
        <taxon>Bacteroidota</taxon>
        <taxon>Cytophagia</taxon>
        <taxon>Cytophagales</taxon>
        <taxon>Hymenobacteraceae</taxon>
        <taxon>Hymenobacter</taxon>
    </lineage>
</organism>
<evidence type="ECO:0000313" key="3">
    <source>
        <dbReference type="EMBL" id="TVT42614.1"/>
    </source>
</evidence>
<dbReference type="EMBL" id="VMRJ01000001">
    <property type="protein sequence ID" value="TVT42614.1"/>
    <property type="molecule type" value="Genomic_DNA"/>
</dbReference>
<gene>
    <name evidence="3" type="ORF">FNT36_00515</name>
</gene>
<dbReference type="OrthoDB" id="1489185at2"/>
<dbReference type="Proteomes" id="UP000317624">
    <property type="component" value="Unassembled WGS sequence"/>
</dbReference>
<dbReference type="InterPro" id="IPR013783">
    <property type="entry name" value="Ig-like_fold"/>
</dbReference>
<feature type="chain" id="PRO_5035235914" evidence="1">
    <location>
        <begin position="28"/>
        <end position="353"/>
    </location>
</feature>